<sequence>MNRSCLVFSGMMACLSFATQGVASPAAVFSPYLDQIRQSLPSGWVMRLPAIVLLGEPADDGFIERLYVRVQGSSSPAALNVSLFSCTSGPYPCLVGSFAVDTQGSINAQRDLAEHQRLGKAYPLASGVQGYLLEGFAKQPPSPFSTVIWAQDRAVYTASFLASERDNLLKMAASMAQSAPIYSLGTAVPETPLLPF</sequence>
<gene>
    <name evidence="2" type="ORF">BH720_18620</name>
</gene>
<dbReference type="AlphaFoldDB" id="A0A1E5QGC7"/>
<accession>A0A1E5QGC7</accession>
<dbReference type="EMBL" id="MJGC01000082">
    <property type="protein sequence ID" value="OEJ73668.1"/>
    <property type="molecule type" value="Genomic_DNA"/>
</dbReference>
<keyword evidence="1" id="KW-0732">Signal</keyword>
<reference evidence="2" key="1">
    <citation type="submission" date="2016-09" db="EMBL/GenBank/DDBJ databases">
        <title>Draft genome of thermotolerant cyanobacterium Desertifilum sp. strain IPPAS B-1220.</title>
        <authorList>
            <person name="Sinetova M.A."/>
            <person name="Bolakhan K."/>
            <person name="Zayadan B.K."/>
            <person name="Mironov K.S."/>
            <person name="Ustinova V."/>
            <person name="Kupriyanova E.V."/>
            <person name="Sidorov R.A."/>
            <person name="Skrypnik A.N."/>
            <person name="Gogoleva N.E."/>
            <person name="Gogolev Y.V."/>
            <person name="Los D.A."/>
        </authorList>
    </citation>
    <scope>NUCLEOTIDE SEQUENCE [LARGE SCALE GENOMIC DNA]</scope>
    <source>
        <strain evidence="2">IPPAS B-1220</strain>
    </source>
</reference>
<feature type="signal peptide" evidence="1">
    <location>
        <begin position="1"/>
        <end position="18"/>
    </location>
</feature>
<evidence type="ECO:0000256" key="1">
    <source>
        <dbReference type="SAM" id="SignalP"/>
    </source>
</evidence>
<proteinExistence type="predicted"/>
<comment type="caution">
    <text evidence="2">The sequence shown here is derived from an EMBL/GenBank/DDBJ whole genome shotgun (WGS) entry which is preliminary data.</text>
</comment>
<organism evidence="2">
    <name type="scientific">Desertifilum tharense IPPAS B-1220</name>
    <dbReference type="NCBI Taxonomy" id="1781255"/>
    <lineage>
        <taxon>Bacteria</taxon>
        <taxon>Bacillati</taxon>
        <taxon>Cyanobacteriota</taxon>
        <taxon>Cyanophyceae</taxon>
        <taxon>Desertifilales</taxon>
        <taxon>Desertifilaceae</taxon>
        <taxon>Desertifilum</taxon>
    </lineage>
</organism>
<name>A0A1E5QGC7_9CYAN</name>
<evidence type="ECO:0000313" key="2">
    <source>
        <dbReference type="EMBL" id="OEJ73668.1"/>
    </source>
</evidence>
<dbReference type="STRING" id="1781255.BH720_18620"/>
<feature type="chain" id="PRO_5009184291" evidence="1">
    <location>
        <begin position="19"/>
        <end position="196"/>
    </location>
</feature>
<protein>
    <submittedName>
        <fullName evidence="2">Uncharacterized protein</fullName>
    </submittedName>
</protein>